<dbReference type="SUPFAM" id="SSF52540">
    <property type="entry name" value="P-loop containing nucleoside triphosphate hydrolases"/>
    <property type="match status" value="1"/>
</dbReference>
<dbReference type="AlphaFoldDB" id="A0A1T4SWV4"/>
<evidence type="ECO:0000313" key="2">
    <source>
        <dbReference type="Proteomes" id="UP000190367"/>
    </source>
</evidence>
<accession>A0A1T4SWV4</accession>
<organism evidence="1 2">
    <name type="scientific">Chitinophaga eiseniae</name>
    <dbReference type="NCBI Taxonomy" id="634771"/>
    <lineage>
        <taxon>Bacteria</taxon>
        <taxon>Pseudomonadati</taxon>
        <taxon>Bacteroidota</taxon>
        <taxon>Chitinophagia</taxon>
        <taxon>Chitinophagales</taxon>
        <taxon>Chitinophagaceae</taxon>
        <taxon>Chitinophaga</taxon>
    </lineage>
</organism>
<dbReference type="InterPro" id="IPR027417">
    <property type="entry name" value="P-loop_NTPase"/>
</dbReference>
<protein>
    <submittedName>
        <fullName evidence="1">AAA domain-containing protein</fullName>
    </submittedName>
</protein>
<dbReference type="EMBL" id="FUWZ01000003">
    <property type="protein sequence ID" value="SKA32740.1"/>
    <property type="molecule type" value="Genomic_DNA"/>
</dbReference>
<reference evidence="2" key="1">
    <citation type="submission" date="2017-02" db="EMBL/GenBank/DDBJ databases">
        <authorList>
            <person name="Varghese N."/>
            <person name="Submissions S."/>
        </authorList>
    </citation>
    <scope>NUCLEOTIDE SEQUENCE [LARGE SCALE GENOMIC DNA]</scope>
    <source>
        <strain evidence="2">DSM 22224</strain>
    </source>
</reference>
<proteinExistence type="predicted"/>
<dbReference type="Proteomes" id="UP000190367">
    <property type="component" value="Unassembled WGS sequence"/>
</dbReference>
<keyword evidence="2" id="KW-1185">Reference proteome</keyword>
<dbReference type="Gene3D" id="3.40.50.300">
    <property type="entry name" value="P-loop containing nucleotide triphosphate hydrolases"/>
    <property type="match status" value="1"/>
</dbReference>
<dbReference type="Pfam" id="PF13481">
    <property type="entry name" value="AAA_25"/>
    <property type="match status" value="1"/>
</dbReference>
<name>A0A1T4SWV4_9BACT</name>
<gene>
    <name evidence="1" type="ORF">SAMN04488128_103711</name>
</gene>
<sequence length="262" mass="29226">MQLCLAIASAWPAFLGEPITLHGNTLYISTELGKEVIQRRLKKLFVQPPLPISASYKPMVYASRTNLIDDLPKIATMIEKLKPVLIVIDNLRLAFAGADTNNNKEITKLMFILLAICESSKATVIITDHFRKHTSGQLSDSDLQAGSGIKSDLADADFFLRKSAQDKHYRILKRGKSRHFEEGDTAKLLRFNPETFWFELVSDAVNEAEHVGIRSLTEKSEQKDMAVALRSQGKTLDQIAVILGKGKATIHRWLKPDGADPD</sequence>
<evidence type="ECO:0000313" key="1">
    <source>
        <dbReference type="EMBL" id="SKA32740.1"/>
    </source>
</evidence>